<keyword evidence="9" id="KW-1003">Cell membrane</keyword>
<keyword evidence="9" id="KW-0460">Magnesium</keyword>
<dbReference type="GO" id="GO:0015095">
    <property type="term" value="F:magnesium ion transmembrane transporter activity"/>
    <property type="evidence" value="ECO:0007669"/>
    <property type="project" value="UniProtKB-UniRule"/>
</dbReference>
<dbReference type="GeneID" id="111292328"/>
<evidence type="ECO:0000256" key="4">
    <source>
        <dbReference type="ARBA" id="ARBA00022753"/>
    </source>
</evidence>
<feature type="transmembrane region" description="Helical" evidence="9">
    <location>
        <begin position="60"/>
        <end position="78"/>
    </location>
</feature>
<feature type="transmembrane region" description="Helical" evidence="9">
    <location>
        <begin position="110"/>
        <end position="128"/>
    </location>
</feature>
<protein>
    <recommendedName>
        <fullName evidence="9">Probable magnesium transporter</fullName>
    </recommendedName>
</protein>
<evidence type="ECO:0000256" key="7">
    <source>
        <dbReference type="ARBA" id="ARBA00023136"/>
    </source>
</evidence>
<evidence type="ECO:0000256" key="6">
    <source>
        <dbReference type="ARBA" id="ARBA00023065"/>
    </source>
</evidence>
<keyword evidence="5 9" id="KW-1133">Transmembrane helix</keyword>
<dbReference type="Pfam" id="PF05653">
    <property type="entry name" value="Mg_trans_NIPA"/>
    <property type="match status" value="2"/>
</dbReference>
<feature type="transmembrane region" description="Helical" evidence="9">
    <location>
        <begin position="186"/>
        <end position="204"/>
    </location>
</feature>
<keyword evidence="10" id="KW-1185">Reference proteome</keyword>
<organism evidence="10 11">
    <name type="scientific">Durio zibethinus</name>
    <name type="common">Durian</name>
    <dbReference type="NCBI Taxonomy" id="66656"/>
    <lineage>
        <taxon>Eukaryota</taxon>
        <taxon>Viridiplantae</taxon>
        <taxon>Streptophyta</taxon>
        <taxon>Embryophyta</taxon>
        <taxon>Tracheophyta</taxon>
        <taxon>Spermatophyta</taxon>
        <taxon>Magnoliopsida</taxon>
        <taxon>eudicotyledons</taxon>
        <taxon>Gunneridae</taxon>
        <taxon>Pentapetalae</taxon>
        <taxon>rosids</taxon>
        <taxon>malvids</taxon>
        <taxon>Malvales</taxon>
        <taxon>Malvaceae</taxon>
        <taxon>Helicteroideae</taxon>
        <taxon>Durio</taxon>
    </lineage>
</organism>
<comment type="similarity">
    <text evidence="1 9">Belongs to the NIPA (TC 2.A.7) family.</text>
</comment>
<dbReference type="Proteomes" id="UP000515121">
    <property type="component" value="Unplaced"/>
</dbReference>
<evidence type="ECO:0000313" key="11">
    <source>
        <dbReference type="RefSeq" id="XP_022740389.1"/>
    </source>
</evidence>
<keyword evidence="7 9" id="KW-0472">Membrane</keyword>
<proteinExistence type="inferred from homology"/>
<evidence type="ECO:0000313" key="10">
    <source>
        <dbReference type="Proteomes" id="UP000515121"/>
    </source>
</evidence>
<accession>A0A6P5YIS5</accession>
<evidence type="ECO:0000256" key="8">
    <source>
        <dbReference type="ARBA" id="ARBA00025284"/>
    </source>
</evidence>
<keyword evidence="4 9" id="KW-0967">Endosome</keyword>
<keyword evidence="6 9" id="KW-0406">Ion transport</keyword>
<comment type="subcellular location">
    <subcellularLocation>
        <location evidence="9">Cell membrane</location>
        <topology evidence="9">Multi-pass membrane protein</topology>
    </subcellularLocation>
    <subcellularLocation>
        <location evidence="9">Early endosome</location>
    </subcellularLocation>
</comment>
<gene>
    <name evidence="11" type="primary">LOC111292328</name>
</gene>
<dbReference type="RefSeq" id="XP_022740389.1">
    <property type="nucleotide sequence ID" value="XM_022884654.1"/>
</dbReference>
<dbReference type="PANTHER" id="PTHR12570">
    <property type="match status" value="1"/>
</dbReference>
<dbReference type="PANTHER" id="PTHR12570:SF9">
    <property type="entry name" value="MAGNESIUM TRANSPORTER NIPA8-RELATED"/>
    <property type="match status" value="1"/>
</dbReference>
<reference evidence="11" key="1">
    <citation type="submission" date="2025-08" db="UniProtKB">
        <authorList>
            <consortium name="RefSeq"/>
        </authorList>
    </citation>
    <scope>IDENTIFICATION</scope>
    <source>
        <tissue evidence="11">Fruit stalk</tissue>
    </source>
</reference>
<feature type="transmembrane region" description="Helical" evidence="9">
    <location>
        <begin position="6"/>
        <end position="25"/>
    </location>
</feature>
<feature type="transmembrane region" description="Helical" evidence="9">
    <location>
        <begin position="250"/>
        <end position="268"/>
    </location>
</feature>
<evidence type="ECO:0000256" key="1">
    <source>
        <dbReference type="ARBA" id="ARBA00007001"/>
    </source>
</evidence>
<feature type="transmembrane region" description="Helical" evidence="9">
    <location>
        <begin position="148"/>
        <end position="165"/>
    </location>
</feature>
<feature type="transmembrane region" description="Helical" evidence="9">
    <location>
        <begin position="84"/>
        <end position="103"/>
    </location>
</feature>
<comment type="function">
    <text evidence="8 9">Acts as a Mg(2+) transporter. Can also transport other divalent cations such as Fe(2+), Sr(2+), Ba(2+), Mn(2+) and Co(2+) but to a much less extent than Mg(2+).</text>
</comment>
<dbReference type="GO" id="GO:0005886">
    <property type="term" value="C:plasma membrane"/>
    <property type="evidence" value="ECO:0007669"/>
    <property type="project" value="UniProtKB-SubCell"/>
</dbReference>
<dbReference type="InterPro" id="IPR037185">
    <property type="entry name" value="EmrE-like"/>
</dbReference>
<feature type="transmembrane region" description="Helical" evidence="9">
    <location>
        <begin position="216"/>
        <end position="238"/>
    </location>
</feature>
<evidence type="ECO:0000256" key="5">
    <source>
        <dbReference type="ARBA" id="ARBA00022989"/>
    </source>
</evidence>
<keyword evidence="9" id="KW-0813">Transport</keyword>
<dbReference type="InterPro" id="IPR008521">
    <property type="entry name" value="Mg_trans_NIPA"/>
</dbReference>
<evidence type="ECO:0000256" key="2">
    <source>
        <dbReference type="ARBA" id="ARBA00011738"/>
    </source>
</evidence>
<dbReference type="GO" id="GO:0005769">
    <property type="term" value="C:early endosome"/>
    <property type="evidence" value="ECO:0007669"/>
    <property type="project" value="UniProtKB-SubCell"/>
</dbReference>
<comment type="subunit">
    <text evidence="2 9">Homodimer.</text>
</comment>
<dbReference type="AlphaFoldDB" id="A0A6P5YIS5"/>
<evidence type="ECO:0000256" key="3">
    <source>
        <dbReference type="ARBA" id="ARBA00022692"/>
    </source>
</evidence>
<sequence length="402" mass="44670">MGEWVIGAFINLIGSIAINFGTNLLKLGHNERERHSIMDGERIAGKNSLKPIIYFQTWRVGILFFILGNCLNFISFGYAAQSLLAALGSVQFLSNIAFAYFVLNKMVTVKVLVATAFIVLGNIFLVAFGNHQSPVYTPEQLAEKYSNITFLLYCLILILVVALYHSIYSSNLLRLAMSNGYELHSWFTYSMILLFLSTAGFWMARLNEGLSLFDAILIVPMFQIAWTFFSICTGFIYFQEYQVFDALRTTMFILGMLSVFIGICLLAPDELRGGEVKDNAHLDSIMSSSNSTETDRLILLSEDAQNKEIKSFTQGTMMKITDMLAKAKTTCSLSLGFGVDSINASAVLVMPMVSSKATGFRGSGFDQSRIFSMRNSSWSRVAMDENSAKMLNGGPVLPQSLR</sequence>
<name>A0A6P5YIS5_DURZI</name>
<dbReference type="SUPFAM" id="SSF103481">
    <property type="entry name" value="Multidrug resistance efflux transporter EmrE"/>
    <property type="match status" value="1"/>
</dbReference>
<evidence type="ECO:0000256" key="9">
    <source>
        <dbReference type="RuleBase" id="RU363078"/>
    </source>
</evidence>
<keyword evidence="3 9" id="KW-0812">Transmembrane</keyword>